<proteinExistence type="predicted"/>
<evidence type="ECO:0000256" key="1">
    <source>
        <dbReference type="ARBA" id="ARBA00004127"/>
    </source>
</evidence>
<evidence type="ECO:0000256" key="3">
    <source>
        <dbReference type="ARBA" id="ARBA00022692"/>
    </source>
</evidence>
<organism evidence="8">
    <name type="scientific">Oppiella nova</name>
    <dbReference type="NCBI Taxonomy" id="334625"/>
    <lineage>
        <taxon>Eukaryota</taxon>
        <taxon>Metazoa</taxon>
        <taxon>Ecdysozoa</taxon>
        <taxon>Arthropoda</taxon>
        <taxon>Chelicerata</taxon>
        <taxon>Arachnida</taxon>
        <taxon>Acari</taxon>
        <taxon>Acariformes</taxon>
        <taxon>Sarcoptiformes</taxon>
        <taxon>Oribatida</taxon>
        <taxon>Brachypylina</taxon>
        <taxon>Oppioidea</taxon>
        <taxon>Oppiidae</taxon>
        <taxon>Oppiella</taxon>
    </lineage>
</organism>
<dbReference type="GO" id="GO:0046873">
    <property type="term" value="F:metal ion transmembrane transporter activity"/>
    <property type="evidence" value="ECO:0007669"/>
    <property type="project" value="InterPro"/>
</dbReference>
<feature type="transmembrane region" description="Helical" evidence="7">
    <location>
        <begin position="35"/>
        <end position="55"/>
    </location>
</feature>
<dbReference type="InterPro" id="IPR003689">
    <property type="entry name" value="ZIP"/>
</dbReference>
<feature type="transmembrane region" description="Helical" evidence="7">
    <location>
        <begin position="241"/>
        <end position="260"/>
    </location>
</feature>
<dbReference type="EMBL" id="OC918571">
    <property type="protein sequence ID" value="CAD7649662.1"/>
    <property type="molecule type" value="Genomic_DNA"/>
</dbReference>
<keyword evidence="4 7" id="KW-1133">Transmembrane helix</keyword>
<dbReference type="Proteomes" id="UP000728032">
    <property type="component" value="Unassembled WGS sequence"/>
</dbReference>
<dbReference type="PANTHER" id="PTHR16133">
    <property type="entry name" value="SOLUTE CARRIER FAMILY 39 ZINC TRANSPORTER , MEMBER 9-RELATED"/>
    <property type="match status" value="1"/>
</dbReference>
<keyword evidence="6 7" id="KW-0472">Membrane</keyword>
<keyword evidence="5" id="KW-0333">Golgi apparatus</keyword>
<sequence length="326" mass="35195">MDQFTLLMLLSFSMLFGSYFSGTIPLVFTFSEDKLRLLSVLGSGILVGTALSVILPEGVNTLYTSSHEFHSHLKTISTQKTTNETTKSEDNPHSVIVLHLKTISTQKTTNETTKSEDNPHSVIGLTLVIGFVLMLLIDQFSNRHTGANSYSVALQSDSAENGESLSTCVPKRSSKMTATIGLVVHSAADGIALGAAATTSHTDVEMIVFLAIMLHKAPAAFGLVTFLMHEGVERSRLRKHLLAFALSAPIAAFITFFGISQGTKEALSDYNATGIAMLFSAGTFLYVATVHVLPEITQHQHLNLKELLALVGGTFIPSLLTVKHHH</sequence>
<dbReference type="Pfam" id="PF02535">
    <property type="entry name" value="Zip"/>
    <property type="match status" value="2"/>
</dbReference>
<comment type="subcellular location">
    <subcellularLocation>
        <location evidence="1">Endomembrane system</location>
        <topology evidence="1">Multi-pass membrane protein</topology>
    </subcellularLocation>
    <subcellularLocation>
        <location evidence="2">Golgi apparatus membrane</location>
    </subcellularLocation>
</comment>
<evidence type="ECO:0000313" key="9">
    <source>
        <dbReference type="Proteomes" id="UP000728032"/>
    </source>
</evidence>
<keyword evidence="9" id="KW-1185">Reference proteome</keyword>
<dbReference type="EMBL" id="CAJPVJ010003746">
    <property type="protein sequence ID" value="CAG2167909.1"/>
    <property type="molecule type" value="Genomic_DNA"/>
</dbReference>
<feature type="transmembrane region" description="Helical" evidence="7">
    <location>
        <begin position="206"/>
        <end position="229"/>
    </location>
</feature>
<name>A0A7R9QME6_9ACAR</name>
<dbReference type="InterPro" id="IPR045891">
    <property type="entry name" value="ZIP9"/>
</dbReference>
<feature type="transmembrane region" description="Helical" evidence="7">
    <location>
        <begin position="6"/>
        <end position="28"/>
    </location>
</feature>
<protein>
    <recommendedName>
        <fullName evidence="10">Zinc transporter ZIP9</fullName>
    </recommendedName>
</protein>
<evidence type="ECO:0008006" key="10">
    <source>
        <dbReference type="Google" id="ProtNLM"/>
    </source>
</evidence>
<dbReference type="GO" id="GO:0006829">
    <property type="term" value="P:zinc ion transport"/>
    <property type="evidence" value="ECO:0007669"/>
    <property type="project" value="InterPro"/>
</dbReference>
<feature type="transmembrane region" description="Helical" evidence="7">
    <location>
        <begin position="120"/>
        <end position="137"/>
    </location>
</feature>
<feature type="transmembrane region" description="Helical" evidence="7">
    <location>
        <begin position="272"/>
        <end position="293"/>
    </location>
</feature>
<dbReference type="AlphaFoldDB" id="A0A7R9QME6"/>
<feature type="transmembrane region" description="Helical" evidence="7">
    <location>
        <begin position="180"/>
        <end position="200"/>
    </location>
</feature>
<evidence type="ECO:0000256" key="5">
    <source>
        <dbReference type="ARBA" id="ARBA00023034"/>
    </source>
</evidence>
<dbReference type="GO" id="GO:0000139">
    <property type="term" value="C:Golgi membrane"/>
    <property type="evidence" value="ECO:0007669"/>
    <property type="project" value="UniProtKB-SubCell"/>
</dbReference>
<dbReference type="OrthoDB" id="19859at2759"/>
<reference evidence="8" key="1">
    <citation type="submission" date="2020-11" db="EMBL/GenBank/DDBJ databases">
        <authorList>
            <person name="Tran Van P."/>
        </authorList>
    </citation>
    <scope>NUCLEOTIDE SEQUENCE</scope>
</reference>
<evidence type="ECO:0000313" key="8">
    <source>
        <dbReference type="EMBL" id="CAD7649662.1"/>
    </source>
</evidence>
<accession>A0A7R9QME6</accession>
<evidence type="ECO:0000256" key="4">
    <source>
        <dbReference type="ARBA" id="ARBA00022989"/>
    </source>
</evidence>
<evidence type="ECO:0000256" key="2">
    <source>
        <dbReference type="ARBA" id="ARBA00004394"/>
    </source>
</evidence>
<dbReference type="PANTHER" id="PTHR16133:SF0">
    <property type="entry name" value="ZINC_IRON REGULATED TRANSPORTER-RELATED PROTEIN 102B, ISOFORM E"/>
    <property type="match status" value="1"/>
</dbReference>
<gene>
    <name evidence="8" type="ORF">ONB1V03_LOCUS7403</name>
</gene>
<keyword evidence="3 7" id="KW-0812">Transmembrane</keyword>
<evidence type="ECO:0000256" key="7">
    <source>
        <dbReference type="SAM" id="Phobius"/>
    </source>
</evidence>
<evidence type="ECO:0000256" key="6">
    <source>
        <dbReference type="ARBA" id="ARBA00023136"/>
    </source>
</evidence>